<comment type="caution">
    <text evidence="1">The sequence shown here is derived from an EMBL/GenBank/DDBJ whole genome shotgun (WGS) entry which is preliminary data.</text>
</comment>
<protein>
    <submittedName>
        <fullName evidence="1">DUF2971 domain-containing protein</fullName>
    </submittedName>
</protein>
<reference evidence="1 2" key="1">
    <citation type="submission" date="2020-04" db="EMBL/GenBank/DDBJ databases">
        <title>Whole-genome sequencing of Vibrio spp. from China reveals different genetic environments of blaCTX-M-14 among diverse lineages.</title>
        <authorList>
            <person name="Zheng Z."/>
            <person name="Ye L."/>
            <person name="Chen S."/>
        </authorList>
    </citation>
    <scope>NUCLEOTIDE SEQUENCE [LARGE SCALE GENOMIC DNA]</scope>
    <source>
        <strain evidence="1 2">Vb1636</strain>
    </source>
</reference>
<organism evidence="1 2">
    <name type="scientific">Vibrio alginolyticus</name>
    <dbReference type="NCBI Taxonomy" id="663"/>
    <lineage>
        <taxon>Bacteria</taxon>
        <taxon>Pseudomonadati</taxon>
        <taxon>Pseudomonadota</taxon>
        <taxon>Gammaproteobacteria</taxon>
        <taxon>Vibrionales</taxon>
        <taxon>Vibrionaceae</taxon>
        <taxon>Vibrio</taxon>
    </lineage>
</organism>
<dbReference type="Proteomes" id="UP000565155">
    <property type="component" value="Unassembled WGS sequence"/>
</dbReference>
<evidence type="ECO:0000313" key="1">
    <source>
        <dbReference type="EMBL" id="NMR73648.1"/>
    </source>
</evidence>
<sequence length="749" mass="89083">MDDKEIIDCIKKKHHAELAFLEDPALVHDNEYYLGYRYFLLESKLEDTSEVLDEIILTFKNESNAFEYLGRVAAKIFNHIGESHIASSFFRHSINLDKDNEKAWWGLYYKNRDVNAFLESLKIDYKKNNFKNIENKLKDHSFSYLKKINYSREDWKFIVNLINKLDIRSEHNVIEKLILAHYYLEEFEKGVKIINSQDNVHVDTISLYLKSGWIDIDTALSKVYSFQIDKILGNDHKRIYQEFLKQSKKGEENPTKQTLIKKAFKAELYSEVIRHYNKKCDNDALFFHDIIPKIHYLYSLLMLDKKMDETVYSYVSINQNNKDRETKTLYMALELLIAIKSLEDLLEKREYVEHPIYIMSTYQKAEKILDNSYLLNHYLYDELYQSLHNLSVKWDKLYFESKLGSSIKEQSEDFSYDSFIEFCNLGIRNEKYESIIEKVNDYHIDNPPTQTTLNILGVCFQYKKMYAEACNQYKLAVEEMEKHKELNHIILENYLSCSKLCDHSISEERFVELREKLNISLIDTFEWKTPRHRNILYKYYPFNLNTLDSLINGYFYLPSKSQLNDPIEMPEIDEIGTEHLIDSNYRICSFSKNNNSMLMWSHYTENHSGIMVAYKFGGELPRGVGIDEVKYTDSSKRNREKNKYIFNQFLLTKNNEWSYEEEVRLLSYKKDKVYYENYERPLIDRNKINAQIISITLGCKFPESKMNLIVNLVKNMNEKRKDHDPLVKIRQAKISDNSIFGLEYIDIAS</sequence>
<evidence type="ECO:0000313" key="2">
    <source>
        <dbReference type="Proteomes" id="UP000565155"/>
    </source>
</evidence>
<dbReference type="RefSeq" id="WP_169628546.1">
    <property type="nucleotide sequence ID" value="NZ_JABCMA010000006.1"/>
</dbReference>
<dbReference type="EMBL" id="JABCMA010000006">
    <property type="protein sequence ID" value="NMR73648.1"/>
    <property type="molecule type" value="Genomic_DNA"/>
</dbReference>
<gene>
    <name evidence="1" type="ORF">HKB35_08485</name>
</gene>
<dbReference type="AlphaFoldDB" id="A0A7Y0MUL3"/>
<accession>A0A7Y0MUL3</accession>
<proteinExistence type="predicted"/>
<name>A0A7Y0MUL3_VIBAL</name>